<keyword evidence="1" id="KW-0614">Plasmid</keyword>
<sequence length="92" mass="9767">MPEIAEFVRSLRDAFGDDVIDDAVRGGKSGEPSFYACENERSVGTATPSGIAWRVTDAVRDRHFCAGCGGTCVGQAISCCSAWLCGTTSEKR</sequence>
<accession>B2JXZ9</accession>
<evidence type="ECO:0000313" key="2">
    <source>
        <dbReference type="Proteomes" id="UP000001192"/>
    </source>
</evidence>
<evidence type="ECO:0000313" key="1">
    <source>
        <dbReference type="EMBL" id="ACC76507.1"/>
    </source>
</evidence>
<keyword evidence="2" id="KW-1185">Reference proteome</keyword>
<dbReference type="KEGG" id="bph:Bphy_7575"/>
<reference evidence="2" key="1">
    <citation type="journal article" date="2014" name="Stand. Genomic Sci.">
        <title>Complete genome sequence of Burkholderia phymatum STM815(T), a broad host range and efficient nitrogen-fixing symbiont of Mimosa species.</title>
        <authorList>
            <person name="Moulin L."/>
            <person name="Klonowska A."/>
            <person name="Caroline B."/>
            <person name="Booth K."/>
            <person name="Vriezen J.A."/>
            <person name="Melkonian R."/>
            <person name="James E.K."/>
            <person name="Young J.P."/>
            <person name="Bena G."/>
            <person name="Hauser L."/>
            <person name="Land M."/>
            <person name="Kyrpides N."/>
            <person name="Bruce D."/>
            <person name="Chain P."/>
            <person name="Copeland A."/>
            <person name="Pitluck S."/>
            <person name="Woyke T."/>
            <person name="Lizotte-Waniewski M."/>
            <person name="Bristow J."/>
            <person name="Riley M."/>
        </authorList>
    </citation>
    <scope>NUCLEOTIDE SEQUENCE [LARGE SCALE GENOMIC DNA]</scope>
    <source>
        <strain evidence="2">DSM 17167 / CIP 108236 / LMG 21445 / STM815</strain>
        <plasmid evidence="2">Plasmid pBPHY02</plasmid>
    </source>
</reference>
<dbReference type="EMBL" id="CP001046">
    <property type="protein sequence ID" value="ACC76507.1"/>
    <property type="molecule type" value="Genomic_DNA"/>
</dbReference>
<organism evidence="1 2">
    <name type="scientific">Paraburkholderia phymatum (strain DSM 17167 / CIP 108236 / LMG 21445 / STM815)</name>
    <name type="common">Burkholderia phymatum</name>
    <dbReference type="NCBI Taxonomy" id="391038"/>
    <lineage>
        <taxon>Bacteria</taxon>
        <taxon>Pseudomonadati</taxon>
        <taxon>Pseudomonadota</taxon>
        <taxon>Betaproteobacteria</taxon>
        <taxon>Burkholderiales</taxon>
        <taxon>Burkholderiaceae</taxon>
        <taxon>Paraburkholderia</taxon>
    </lineage>
</organism>
<dbReference type="Proteomes" id="UP000001192">
    <property type="component" value="Plasmid pBPHY02"/>
</dbReference>
<proteinExistence type="predicted"/>
<dbReference type="AlphaFoldDB" id="B2JXZ9"/>
<gene>
    <name evidence="1" type="ordered locus">Bphy_7575</name>
</gene>
<dbReference type="HOGENOM" id="CLU_2380726_0_0_4"/>
<protein>
    <submittedName>
        <fullName evidence="1">Uncharacterized protein</fullName>
    </submittedName>
</protein>
<geneLocation type="plasmid" evidence="1 2">
    <name>pBPHY02</name>
</geneLocation>
<dbReference type="eggNOG" id="ENOG5032ETI">
    <property type="taxonomic scope" value="Bacteria"/>
</dbReference>
<name>B2JXZ9_PARP8</name>